<dbReference type="EMBL" id="UAUF01000012">
    <property type="protein sequence ID" value="SPZ07607.1"/>
    <property type="molecule type" value="Genomic_DNA"/>
</dbReference>
<gene>
    <name evidence="1" type="ORF">NCTC11842_02407</name>
</gene>
<organism evidence="1 2">
    <name type="scientific">Pseudomonas luteola</name>
    <dbReference type="NCBI Taxonomy" id="47886"/>
    <lineage>
        <taxon>Bacteria</taxon>
        <taxon>Pseudomonadati</taxon>
        <taxon>Pseudomonadota</taxon>
        <taxon>Gammaproteobacteria</taxon>
        <taxon>Pseudomonadales</taxon>
        <taxon>Pseudomonadaceae</taxon>
        <taxon>Pseudomonas</taxon>
    </lineage>
</organism>
<sequence length="97" mass="11146">MSNVCDHEDPQCCCPFAWTEASERVQNYGCLPEPWEIRNMRVHHGKTWACHSDPDNPCIGAIRFLKERGDPYKVIDTKLITEQDEWGQYCTQKGSGS</sequence>
<accession>A0A2X2CHG6</accession>
<evidence type="ECO:0000313" key="1">
    <source>
        <dbReference type="EMBL" id="SPZ07607.1"/>
    </source>
</evidence>
<protein>
    <submittedName>
        <fullName evidence="1">Uncharacterized protein</fullName>
    </submittedName>
</protein>
<dbReference type="Proteomes" id="UP000250443">
    <property type="component" value="Unassembled WGS sequence"/>
</dbReference>
<dbReference type="AlphaFoldDB" id="A0A2X2CHG6"/>
<evidence type="ECO:0000313" key="2">
    <source>
        <dbReference type="Proteomes" id="UP000250443"/>
    </source>
</evidence>
<proteinExistence type="predicted"/>
<reference evidence="1 2" key="1">
    <citation type="submission" date="2018-06" db="EMBL/GenBank/DDBJ databases">
        <authorList>
            <consortium name="Pathogen Informatics"/>
            <person name="Doyle S."/>
        </authorList>
    </citation>
    <scope>NUCLEOTIDE SEQUENCE [LARGE SCALE GENOMIC DNA]</scope>
    <source>
        <strain evidence="1 2">NCTC11842</strain>
    </source>
</reference>
<name>A0A2X2CHG6_PSELU</name>